<dbReference type="PANTHER" id="PTHR36836:SF1">
    <property type="entry name" value="COLANIC ACID BIOSYNTHESIS PROTEIN WCAK"/>
    <property type="match status" value="1"/>
</dbReference>
<dbReference type="OrthoDB" id="6058856at2"/>
<dbReference type="PANTHER" id="PTHR36836">
    <property type="entry name" value="COLANIC ACID BIOSYNTHESIS PROTEIN WCAK"/>
    <property type="match status" value="1"/>
</dbReference>
<dbReference type="RefSeq" id="WP_092099666.1">
    <property type="nucleotide sequence ID" value="NZ_FOOT01000002.1"/>
</dbReference>
<keyword evidence="3" id="KW-1185">Reference proteome</keyword>
<protein>
    <submittedName>
        <fullName evidence="2">Colanic acid/amylovoran biosynthesis protein</fullName>
    </submittedName>
</protein>
<evidence type="ECO:0000259" key="1">
    <source>
        <dbReference type="Pfam" id="PF04230"/>
    </source>
</evidence>
<reference evidence="3" key="1">
    <citation type="submission" date="2016-10" db="EMBL/GenBank/DDBJ databases">
        <authorList>
            <person name="Varghese N."/>
            <person name="Submissions S."/>
        </authorList>
    </citation>
    <scope>NUCLEOTIDE SEQUENCE [LARGE SCALE GENOMIC DNA]</scope>
    <source>
        <strain evidence="3">LP51</strain>
    </source>
</reference>
<evidence type="ECO:0000313" key="3">
    <source>
        <dbReference type="Proteomes" id="UP000198724"/>
    </source>
</evidence>
<dbReference type="STRING" id="1436961.SAMN05421739_102192"/>
<proteinExistence type="predicted"/>
<dbReference type="InterPro" id="IPR007345">
    <property type="entry name" value="Polysacch_pyruvyl_Trfase"/>
</dbReference>
<evidence type="ECO:0000313" key="2">
    <source>
        <dbReference type="EMBL" id="SFG33213.1"/>
    </source>
</evidence>
<gene>
    <name evidence="2" type="ORF">SAMN05421739_102192</name>
</gene>
<dbReference type="Proteomes" id="UP000198724">
    <property type="component" value="Unassembled WGS sequence"/>
</dbReference>
<dbReference type="AlphaFoldDB" id="A0A1I2QZP1"/>
<feature type="domain" description="Polysaccharide pyruvyl transferase" evidence="1">
    <location>
        <begin position="12"/>
        <end position="307"/>
    </location>
</feature>
<accession>A0A1I2QZP1</accession>
<dbReference type="Pfam" id="PF04230">
    <property type="entry name" value="PS_pyruv_trans"/>
    <property type="match status" value="1"/>
</dbReference>
<dbReference type="EMBL" id="FOOT01000002">
    <property type="protein sequence ID" value="SFG33213.1"/>
    <property type="molecule type" value="Genomic_DNA"/>
</dbReference>
<name>A0A1I2QZP1_9BACT</name>
<organism evidence="2 3">
    <name type="scientific">Pontibacter chinhatensis</name>
    <dbReference type="NCBI Taxonomy" id="1436961"/>
    <lineage>
        <taxon>Bacteria</taxon>
        <taxon>Pseudomonadati</taxon>
        <taxon>Bacteroidota</taxon>
        <taxon>Cytophagia</taxon>
        <taxon>Cytophagales</taxon>
        <taxon>Hymenobacteraceae</taxon>
        <taxon>Pontibacter</taxon>
    </lineage>
</organism>
<sequence length="379" mass="42762">MIIELRGVEFVNKGAELMLYSILSKLRKDLPEAEFAMEISSRAPEDKLRELNIMRKAKGRKQALLLYMMPKVLRQRLGKVLEKDVDVIMDGSGFAFGDKWGAKKAGVRLADHITKWKSAGKKIYVLPQALGPFSDHALSKKMRVILDNADLVIARDHISKKFISEIKPSAKNIRLAPDFTNLVDAIHDEKYKSLDGQVAIIPNFKMVEGKAVGDRENYFEFLRKSIEIVQKGGLQAFFLLHEGKDDEDIALQVNTKLQVGLPIIKESHPLKVKGIIGKSRGIVSSRFHGLVSALSQGVPCVATGWSHKYEMLLEDYDFRDGLADINIDETLLKEKLKYLINPEENTILVAKLKTRAEVLKLKSVSMWAEVIEDIRKKNV</sequence>